<dbReference type="PANTHER" id="PTHR47424">
    <property type="entry name" value="REGULATORY PROTEIN GAL4"/>
    <property type="match status" value="1"/>
</dbReference>
<dbReference type="CDD" id="cd12148">
    <property type="entry name" value="fungal_TF_MHR"/>
    <property type="match status" value="1"/>
</dbReference>
<sequence>MFAIGAQFSDLRPKDKISATETFFNRGKAFVGLDFIDMHNVGVVQSLLLMALMLQGTPFPSRCWNAMCFYVEYIRLCRILGEILSNVYQPSAGGSPNPSPSSWDPHKTHGMDAILDLDAKLSRYETALAPIMSWKSPCDLSGLTEDRKLVIMTQRTVLRGSFLYLRLMLHRPILTSLCAKTGSNPDTEANPPETPIAFSAGQELFTSFAAGCAKICLGAAMDLIELVHSTYLSNTTGGWWWDGLYAFTAGLAVIMGYLSPQLLASLDKQRLERCWTMCQEILAHFASFSISAQRSLRLLQKVHADAMSRSGACLHAEEMSLDLASMFQWQFPAGGIPDMLGTGLLFNWNQSLDVKAGGLGMDMFQ</sequence>
<reference evidence="5 6" key="1">
    <citation type="submission" date="2018-04" db="EMBL/GenBank/DDBJ databases">
        <authorList>
            <person name="Huttner S."/>
            <person name="Dainat J."/>
        </authorList>
    </citation>
    <scope>NUCLEOTIDE SEQUENCE [LARGE SCALE GENOMIC DNA]</scope>
</reference>
<gene>
    <name evidence="5" type="ORF">TT172_LOCUS6909</name>
</gene>
<dbReference type="InterPro" id="IPR051127">
    <property type="entry name" value="Fungal_SecMet_Regulators"/>
</dbReference>
<dbReference type="Proteomes" id="UP000289323">
    <property type="component" value="Unassembled WGS sequence"/>
</dbReference>
<keyword evidence="3" id="KW-0804">Transcription</keyword>
<keyword evidence="1" id="KW-0805">Transcription regulation</keyword>
<protein>
    <submittedName>
        <fullName evidence="5">Cd129f82-9bba-4a71-acdc-d57eeb06dec4</fullName>
    </submittedName>
</protein>
<dbReference type="GO" id="GO:0005634">
    <property type="term" value="C:nucleus"/>
    <property type="evidence" value="ECO:0007669"/>
    <property type="project" value="TreeGrafter"/>
</dbReference>
<dbReference type="GO" id="GO:0000978">
    <property type="term" value="F:RNA polymerase II cis-regulatory region sequence-specific DNA binding"/>
    <property type="evidence" value="ECO:0007669"/>
    <property type="project" value="TreeGrafter"/>
</dbReference>
<keyword evidence="4" id="KW-0539">Nucleus</keyword>
<organism evidence="5 6">
    <name type="scientific">Thermothielavioides terrestris</name>
    <dbReference type="NCBI Taxonomy" id="2587410"/>
    <lineage>
        <taxon>Eukaryota</taxon>
        <taxon>Fungi</taxon>
        <taxon>Dikarya</taxon>
        <taxon>Ascomycota</taxon>
        <taxon>Pezizomycotina</taxon>
        <taxon>Sordariomycetes</taxon>
        <taxon>Sordariomycetidae</taxon>
        <taxon>Sordariales</taxon>
        <taxon>Chaetomiaceae</taxon>
        <taxon>Thermothielavioides</taxon>
    </lineage>
</organism>
<dbReference type="GO" id="GO:0000435">
    <property type="term" value="P:positive regulation of transcription from RNA polymerase II promoter by galactose"/>
    <property type="evidence" value="ECO:0007669"/>
    <property type="project" value="TreeGrafter"/>
</dbReference>
<accession>A0A3S4D706</accession>
<evidence type="ECO:0000256" key="3">
    <source>
        <dbReference type="ARBA" id="ARBA00023163"/>
    </source>
</evidence>
<keyword evidence="2" id="KW-0238">DNA-binding</keyword>
<dbReference type="GO" id="GO:0000981">
    <property type="term" value="F:DNA-binding transcription factor activity, RNA polymerase II-specific"/>
    <property type="evidence" value="ECO:0007669"/>
    <property type="project" value="TreeGrafter"/>
</dbReference>
<evidence type="ECO:0000256" key="1">
    <source>
        <dbReference type="ARBA" id="ARBA00023015"/>
    </source>
</evidence>
<dbReference type="AlphaFoldDB" id="A0A3S4D706"/>
<dbReference type="EMBL" id="OUUZ01000013">
    <property type="protein sequence ID" value="SPQ24490.1"/>
    <property type="molecule type" value="Genomic_DNA"/>
</dbReference>
<evidence type="ECO:0000313" key="5">
    <source>
        <dbReference type="EMBL" id="SPQ24490.1"/>
    </source>
</evidence>
<name>A0A3S4D706_9PEZI</name>
<evidence type="ECO:0000313" key="6">
    <source>
        <dbReference type="Proteomes" id="UP000289323"/>
    </source>
</evidence>
<evidence type="ECO:0000256" key="2">
    <source>
        <dbReference type="ARBA" id="ARBA00023125"/>
    </source>
</evidence>
<proteinExistence type="predicted"/>
<dbReference type="PANTHER" id="PTHR47424:SF3">
    <property type="entry name" value="REGULATORY PROTEIN GAL4"/>
    <property type="match status" value="1"/>
</dbReference>
<evidence type="ECO:0000256" key="4">
    <source>
        <dbReference type="ARBA" id="ARBA00023242"/>
    </source>
</evidence>